<dbReference type="OrthoDB" id="337801at2"/>
<dbReference type="PROSITE" id="PS51257">
    <property type="entry name" value="PROKAR_LIPOPROTEIN"/>
    <property type="match status" value="1"/>
</dbReference>
<accession>B0SJW7</accession>
<dbReference type="BioCyc" id="LBIF456481:LEPBI_RS00645-MONOMER"/>
<dbReference type="Gene3D" id="3.40.390.10">
    <property type="entry name" value="Collagenase (Catalytic Domain)"/>
    <property type="match status" value="1"/>
</dbReference>
<dbReference type="HOGENOM" id="CLU_565962_0_0_12"/>
<name>B0SJW7_LEPBP</name>
<evidence type="ECO:0000313" key="2">
    <source>
        <dbReference type="Proteomes" id="UP000001847"/>
    </source>
</evidence>
<dbReference type="RefSeq" id="WP_012387165.1">
    <property type="nucleotide sequence ID" value="NC_010602.1"/>
</dbReference>
<organism evidence="1 2">
    <name type="scientific">Leptospira biflexa serovar Patoc (strain Patoc 1 / ATCC 23582 / Paris)</name>
    <dbReference type="NCBI Taxonomy" id="456481"/>
    <lineage>
        <taxon>Bacteria</taxon>
        <taxon>Pseudomonadati</taxon>
        <taxon>Spirochaetota</taxon>
        <taxon>Spirochaetia</taxon>
        <taxon>Leptospirales</taxon>
        <taxon>Leptospiraceae</taxon>
        <taxon>Leptospira</taxon>
    </lineage>
</organism>
<reference evidence="1 2" key="1">
    <citation type="journal article" date="2008" name="PLoS ONE">
        <title>Genome sequence of the saprophyte Leptospira biflexa provides insights into the evolution of Leptospira and the pathogenesis of leptospirosis.</title>
        <authorList>
            <person name="Picardeau M."/>
            <person name="Bulach D.M."/>
            <person name="Bouchier C."/>
            <person name="Zuerner R.L."/>
            <person name="Zidane N."/>
            <person name="Wilson P.J."/>
            <person name="Creno S."/>
            <person name="Kuczek E.S."/>
            <person name="Bommezzadri S."/>
            <person name="Davis J.C."/>
            <person name="McGrath A."/>
            <person name="Johnson M.J."/>
            <person name="Boursaux-Eude C."/>
            <person name="Seemann T."/>
            <person name="Rouy Z."/>
            <person name="Coppel R.L."/>
            <person name="Rood J.I."/>
            <person name="Lajus A."/>
            <person name="Davies J.K."/>
            <person name="Medigue C."/>
            <person name="Adler B."/>
        </authorList>
    </citation>
    <scope>NUCLEOTIDE SEQUENCE [LARGE SCALE GENOMIC DNA]</scope>
    <source>
        <strain evidence="2">Patoc 1 / ATCC 23582 / Paris</strain>
    </source>
</reference>
<dbReference type="Proteomes" id="UP000001847">
    <property type="component" value="Chromosome I"/>
</dbReference>
<keyword evidence="2" id="KW-1185">Reference proteome</keyword>
<sequence>MKRKIAILATIAITFLTIGCPGKGGGGGLDTSLLLLGLAVGSSANSGSQPCIQKRELTVPVVGSTPDFYDDGKTLYWSDMLSYTAGPNNPNAIVYFEQDHGFTGADFRPTLYFFYGNASYSNTFNNREGILAGQHATSMHSYGSNSFFYLASGSFITPNPAFLNQRIGLDLNGPVNANFTYKEAISCNVPASEDRNFFTSGGSSSTNGLNKVWTTRKKLNVNIIFLPNSYVTQTLDAIQPALDRFKEVYAQSTVGIDLNFKVTISTNTEFSSITDVASENKNLPGGLIRLYTSTGDLQDPNALNIYFASEADGIAGLLGIAGGIPGLPGFVGTKASGMVVFTESHRSSGAVGTVLSNADLTFIGNTIAHEAGHFLGLFHVNERTGATNASAINYVEDPLIETPKCMAAHNVNGNGVVDISECLGTGFTNSGALNLMFWAGDGVTNQSQLTGEQGWVLRRNPLAY</sequence>
<proteinExistence type="predicted"/>
<dbReference type="GO" id="GO:0008237">
    <property type="term" value="F:metallopeptidase activity"/>
    <property type="evidence" value="ECO:0007669"/>
    <property type="project" value="InterPro"/>
</dbReference>
<dbReference type="SUPFAM" id="SSF55486">
    <property type="entry name" value="Metalloproteases ('zincins'), catalytic domain"/>
    <property type="match status" value="1"/>
</dbReference>
<protein>
    <recommendedName>
        <fullName evidence="3">Peptidase M43 pregnancy-associated plasma-A domain-containing protein</fullName>
    </recommendedName>
</protein>
<dbReference type="InterPro" id="IPR024079">
    <property type="entry name" value="MetalloPept_cat_dom_sf"/>
</dbReference>
<evidence type="ECO:0008006" key="3">
    <source>
        <dbReference type="Google" id="ProtNLM"/>
    </source>
</evidence>
<dbReference type="AlphaFoldDB" id="B0SJW7"/>
<dbReference type="STRING" id="456481.LEPBI_I0128"/>
<gene>
    <name evidence="1" type="ordered locus">LEPBI_I0128</name>
</gene>
<evidence type="ECO:0000313" key="1">
    <source>
        <dbReference type="EMBL" id="ABZ96275.1"/>
    </source>
</evidence>
<dbReference type="EMBL" id="CP000786">
    <property type="protein sequence ID" value="ABZ96275.1"/>
    <property type="molecule type" value="Genomic_DNA"/>
</dbReference>
<dbReference type="KEGG" id="lbi:LEPBI_I0128"/>